<proteinExistence type="predicted"/>
<feature type="region of interest" description="Disordered" evidence="1">
    <location>
        <begin position="1"/>
        <end position="22"/>
    </location>
</feature>
<keyword evidence="2" id="KW-0472">Membrane</keyword>
<evidence type="ECO:0000256" key="2">
    <source>
        <dbReference type="SAM" id="Phobius"/>
    </source>
</evidence>
<evidence type="ECO:0000256" key="1">
    <source>
        <dbReference type="SAM" id="MobiDB-lite"/>
    </source>
</evidence>
<sequence length="456" mass="49678">MDPLVRKRRPGTGNEPATPFRTLEKVDGEVGLEQQYQTALSQGLGTGNVRGPGMKPGEASPGTLELGEGGTGRQETGLPVASPFHSERIQAEVALMRSRPVTLDGDAAKLGAEADEAALGDRGNPGASEPDYAAAFWMEEQAGIPEEGDPDEVGPELIPVGEASRDAKGGITGAWTPDDEAYPRGVVGMGRGGKRSPDFVVRAVAATLFEKEPGSEFEIKGVSATGNDVEAVAGRVGKVTSGMLLKNGKGIAGYFLLLIIVKPPYLLVELGLLGKDDRWWVRKALYGLPTSPRDWGRYRDAEFQKVRIEWQGQEYCLVQTKTDDALWLLRTLDSDGMGPIAGVLIVYVDDLAMFAPEGLAKEFIRAIQSRWKTSEPEWLGVKPVTFCGIELSLLPTGYRFRWEAALVAKTYPVMDQCGLLFQSRYWALDQLQKSCSEGNRVLKKKQNHLETKVDRL</sequence>
<dbReference type="AlphaFoldDB" id="A0A1Q9EIG0"/>
<evidence type="ECO:0000313" key="3">
    <source>
        <dbReference type="EMBL" id="OLQ07212.1"/>
    </source>
</evidence>
<dbReference type="OrthoDB" id="443540at2759"/>
<evidence type="ECO:0000313" key="4">
    <source>
        <dbReference type="Proteomes" id="UP000186817"/>
    </source>
</evidence>
<feature type="transmembrane region" description="Helical" evidence="2">
    <location>
        <begin position="251"/>
        <end position="273"/>
    </location>
</feature>
<organism evidence="3 4">
    <name type="scientific">Symbiodinium microadriaticum</name>
    <name type="common">Dinoflagellate</name>
    <name type="synonym">Zooxanthella microadriatica</name>
    <dbReference type="NCBI Taxonomy" id="2951"/>
    <lineage>
        <taxon>Eukaryota</taxon>
        <taxon>Sar</taxon>
        <taxon>Alveolata</taxon>
        <taxon>Dinophyceae</taxon>
        <taxon>Suessiales</taxon>
        <taxon>Symbiodiniaceae</taxon>
        <taxon>Symbiodinium</taxon>
    </lineage>
</organism>
<feature type="region of interest" description="Disordered" evidence="1">
    <location>
        <begin position="40"/>
        <end position="79"/>
    </location>
</feature>
<feature type="compositionally biased region" description="Basic residues" evidence="1">
    <location>
        <begin position="1"/>
        <end position="10"/>
    </location>
</feature>
<keyword evidence="4" id="KW-1185">Reference proteome</keyword>
<accession>A0A1Q9EIG0</accession>
<reference evidence="3 4" key="1">
    <citation type="submission" date="2016-02" db="EMBL/GenBank/DDBJ databases">
        <title>Genome analysis of coral dinoflagellate symbionts highlights evolutionary adaptations to a symbiotic lifestyle.</title>
        <authorList>
            <person name="Aranda M."/>
            <person name="Li Y."/>
            <person name="Liew Y.J."/>
            <person name="Baumgarten S."/>
            <person name="Simakov O."/>
            <person name="Wilson M."/>
            <person name="Piel J."/>
            <person name="Ashoor H."/>
            <person name="Bougouffa S."/>
            <person name="Bajic V.B."/>
            <person name="Ryu T."/>
            <person name="Ravasi T."/>
            <person name="Bayer T."/>
            <person name="Micklem G."/>
            <person name="Kim H."/>
            <person name="Bhak J."/>
            <person name="Lajeunesse T.C."/>
            <person name="Voolstra C.R."/>
        </authorList>
    </citation>
    <scope>NUCLEOTIDE SEQUENCE [LARGE SCALE GENOMIC DNA]</scope>
    <source>
        <strain evidence="3 4">CCMP2467</strain>
    </source>
</reference>
<protein>
    <submittedName>
        <fullName evidence="3">Uncharacterized protein</fullName>
    </submittedName>
</protein>
<dbReference type="EMBL" id="LSRX01000144">
    <property type="protein sequence ID" value="OLQ07212.1"/>
    <property type="molecule type" value="Genomic_DNA"/>
</dbReference>
<comment type="caution">
    <text evidence="3">The sequence shown here is derived from an EMBL/GenBank/DDBJ whole genome shotgun (WGS) entry which is preliminary data.</text>
</comment>
<keyword evidence="2" id="KW-1133">Transmembrane helix</keyword>
<gene>
    <name evidence="3" type="ORF">AK812_SmicGene9402</name>
</gene>
<dbReference type="Proteomes" id="UP000186817">
    <property type="component" value="Unassembled WGS sequence"/>
</dbReference>
<keyword evidence="2" id="KW-0812">Transmembrane</keyword>
<name>A0A1Q9EIG0_SYMMI</name>